<keyword evidence="3" id="KW-0378">Hydrolase</keyword>
<evidence type="ECO:0000256" key="1">
    <source>
        <dbReference type="ARBA" id="ARBA00022487"/>
    </source>
</evidence>
<evidence type="ECO:0000259" key="4">
    <source>
        <dbReference type="Pfam" id="PF22244"/>
    </source>
</evidence>
<dbReference type="Pfam" id="PF22244">
    <property type="entry name" value="GCE_fung"/>
    <property type="match status" value="1"/>
</dbReference>
<dbReference type="SUPFAM" id="SSF53474">
    <property type="entry name" value="alpha/beta-Hydrolases"/>
    <property type="match status" value="1"/>
</dbReference>
<feature type="domain" description="4-O-methyl-glucuronoyl methylesterase-like" evidence="4">
    <location>
        <begin position="215"/>
        <end position="366"/>
    </location>
</feature>
<dbReference type="EMBL" id="CP041253">
    <property type="protein sequence ID" value="QDH81649.1"/>
    <property type="molecule type" value="Genomic_DNA"/>
</dbReference>
<protein>
    <submittedName>
        <fullName evidence="5">Acetylxylan esterase</fullName>
    </submittedName>
</protein>
<dbReference type="Gene3D" id="3.40.50.1820">
    <property type="entry name" value="alpha/beta hydrolase"/>
    <property type="match status" value="1"/>
</dbReference>
<name>A0A514CPB2_9BACT</name>
<keyword evidence="6" id="KW-1185">Reference proteome</keyword>
<evidence type="ECO:0000313" key="5">
    <source>
        <dbReference type="EMBL" id="QDH81649.1"/>
    </source>
</evidence>
<keyword evidence="1" id="KW-0719">Serine esterase</keyword>
<gene>
    <name evidence="5" type="ORF">FKX85_20145</name>
</gene>
<dbReference type="InterPro" id="IPR029058">
    <property type="entry name" value="AB_hydrolase_fold"/>
</dbReference>
<dbReference type="AlphaFoldDB" id="A0A514CPB2"/>
<accession>A0A514CPB2</accession>
<reference evidence="5 6" key="1">
    <citation type="submission" date="2019-06" db="EMBL/GenBank/DDBJ databases">
        <title>Echinicola alkalisoli sp. nov. isolated from saline soil.</title>
        <authorList>
            <person name="Sun J.-Q."/>
            <person name="Xu L."/>
        </authorList>
    </citation>
    <scope>NUCLEOTIDE SEQUENCE [LARGE SCALE GENOMIC DNA]</scope>
    <source>
        <strain evidence="5 6">LN3S3</strain>
    </source>
</reference>
<evidence type="ECO:0000256" key="3">
    <source>
        <dbReference type="ARBA" id="ARBA00022801"/>
    </source>
</evidence>
<dbReference type="GO" id="GO:0052689">
    <property type="term" value="F:carboxylic ester hydrolase activity"/>
    <property type="evidence" value="ECO:0007669"/>
    <property type="project" value="UniProtKB-KW"/>
</dbReference>
<dbReference type="OrthoDB" id="9809261at2"/>
<evidence type="ECO:0000313" key="6">
    <source>
        <dbReference type="Proteomes" id="UP000316614"/>
    </source>
</evidence>
<dbReference type="Proteomes" id="UP000316614">
    <property type="component" value="Chromosome"/>
</dbReference>
<keyword evidence="2" id="KW-0732">Signal</keyword>
<evidence type="ECO:0000256" key="2">
    <source>
        <dbReference type="ARBA" id="ARBA00022729"/>
    </source>
</evidence>
<sequence>MMCQVKSRAQNAPTLVAGIPVNYDESKVGDYILPDPLLKSNGKKVSSRKDWMENRRPEILRIFEQEQFGEGPGKPMEMSFNVFDKGTPAFRGKAIRKQVRIYFTKDTSSNHKMDLVIYVPTNATKPSPLLLALSFSPNSQAIDDPGICPGTVWKDGEKVPATRSAIGKVDVERYISNGIGYASVYYGDIEPDAKDGIRYGIRSVYLKSGATQVGQNEWGAISAWSWGLSRAMDYLETDKSINSNMVAIQGASRLGKTVLWTGSRDQRFAMVIASISGESGAALSRRDFGETVAHMTDTSRYFYQFAPRYHQYSHKVNQMPMDSHMLIALMAPRPLLLQTGSTDFWSDPKGEYLAAQAAQPVYDLFGLEGVGARPFQPPQDDTMLSTLGYYMHEGGHTVLPEDHEVFIRFIMKHFRLD</sequence>
<organism evidence="5 6">
    <name type="scientific">Echinicola soli</name>
    <dbReference type="NCBI Taxonomy" id="2591634"/>
    <lineage>
        <taxon>Bacteria</taxon>
        <taxon>Pseudomonadati</taxon>
        <taxon>Bacteroidota</taxon>
        <taxon>Cytophagia</taxon>
        <taxon>Cytophagales</taxon>
        <taxon>Cyclobacteriaceae</taxon>
        <taxon>Echinicola</taxon>
    </lineage>
</organism>
<proteinExistence type="predicted"/>
<dbReference type="KEGG" id="echi:FKX85_20145"/>
<dbReference type="InterPro" id="IPR054579">
    <property type="entry name" value="GCE-like_dom"/>
</dbReference>